<evidence type="ECO:0000256" key="2">
    <source>
        <dbReference type="SAM" id="MobiDB-lite"/>
    </source>
</evidence>
<reference evidence="4" key="1">
    <citation type="submission" date="2020-07" db="EMBL/GenBank/DDBJ databases">
        <title>Huge and variable diversity of episymbiotic CPR bacteria and DPANN archaea in groundwater ecosystems.</title>
        <authorList>
            <person name="He C.Y."/>
            <person name="Keren R."/>
            <person name="Whittaker M."/>
            <person name="Farag I.F."/>
            <person name="Doudna J."/>
            <person name="Cate J.H.D."/>
            <person name="Banfield J.F."/>
        </authorList>
    </citation>
    <scope>NUCLEOTIDE SEQUENCE</scope>
    <source>
        <strain evidence="4">NC_groundwater_672_Ag_B-0.1um_62_36</strain>
    </source>
</reference>
<proteinExistence type="predicted"/>
<dbReference type="Gene3D" id="3.40.50.970">
    <property type="match status" value="1"/>
</dbReference>
<gene>
    <name evidence="4" type="ORF">HYY20_03855</name>
</gene>
<dbReference type="InterPro" id="IPR029061">
    <property type="entry name" value="THDP-binding"/>
</dbReference>
<dbReference type="Proteomes" id="UP000769766">
    <property type="component" value="Unassembled WGS sequence"/>
</dbReference>
<feature type="compositionally biased region" description="Low complexity" evidence="2">
    <location>
        <begin position="20"/>
        <end position="33"/>
    </location>
</feature>
<dbReference type="GO" id="GO:0016491">
    <property type="term" value="F:oxidoreductase activity"/>
    <property type="evidence" value="ECO:0007669"/>
    <property type="project" value="UniProtKB-KW"/>
</dbReference>
<dbReference type="PANTHER" id="PTHR42897:SF2">
    <property type="entry name" value="PYRUVATE SYNTHASE SUBUNIT PORB"/>
    <property type="match status" value="1"/>
</dbReference>
<dbReference type="GO" id="GO:0044281">
    <property type="term" value="P:small molecule metabolic process"/>
    <property type="evidence" value="ECO:0007669"/>
    <property type="project" value="UniProtKB-ARBA"/>
</dbReference>
<comment type="caution">
    <text evidence="4">The sequence shown here is derived from an EMBL/GenBank/DDBJ whole genome shotgun (WGS) entry which is preliminary data.</text>
</comment>
<dbReference type="Pfam" id="PF02775">
    <property type="entry name" value="TPP_enzyme_C"/>
    <property type="match status" value="1"/>
</dbReference>
<protein>
    <submittedName>
        <fullName evidence="4">Pyruvate synthase subunit beta</fullName>
    </submittedName>
</protein>
<feature type="domain" description="Thiamine pyrophosphate enzyme TPP-binding" evidence="3">
    <location>
        <begin position="2"/>
        <end position="91"/>
    </location>
</feature>
<evidence type="ECO:0000259" key="3">
    <source>
        <dbReference type="Pfam" id="PF02775"/>
    </source>
</evidence>
<dbReference type="SUPFAM" id="SSF52518">
    <property type="entry name" value="Thiamin diphosphate-binding fold (THDP-binding)"/>
    <property type="match status" value="1"/>
</dbReference>
<dbReference type="GO" id="GO:0030976">
    <property type="term" value="F:thiamine pyrophosphate binding"/>
    <property type="evidence" value="ECO:0007669"/>
    <property type="project" value="InterPro"/>
</dbReference>
<name>A0A932CMF7_UNCTE</name>
<dbReference type="AlphaFoldDB" id="A0A932CMF7"/>
<dbReference type="PANTHER" id="PTHR42897">
    <property type="entry name" value="PYRUVATE SYNTHASE SUBUNIT PORB"/>
    <property type="match status" value="1"/>
</dbReference>
<evidence type="ECO:0000313" key="5">
    <source>
        <dbReference type="Proteomes" id="UP000769766"/>
    </source>
</evidence>
<keyword evidence="4" id="KW-0670">Pyruvate</keyword>
<dbReference type="InterPro" id="IPR011766">
    <property type="entry name" value="TPP_enzyme_TPP-bd"/>
</dbReference>
<sequence length="178" mass="19482">LYICYDNEAYMNTGIQKSGSTPYGAGTTTTPASLKGQGNPTPLPKDMGRIMAAHDIPYVATASVALLKDYKRKLLKAAQVVKERQGMAYIHAHSPCPPGWGFPASQTIEVARLAIQTGMWSLYEIEQGKYQATKTSLKPKPLSEYIKAQGRFSGLTDEQISRLEAQVATLSKRSSIDR</sequence>
<accession>A0A932CMF7</accession>
<feature type="non-terminal residue" evidence="4">
    <location>
        <position position="1"/>
    </location>
</feature>
<keyword evidence="1" id="KW-0560">Oxidoreductase</keyword>
<evidence type="ECO:0000256" key="1">
    <source>
        <dbReference type="ARBA" id="ARBA00023002"/>
    </source>
</evidence>
<feature type="region of interest" description="Disordered" evidence="2">
    <location>
        <begin position="20"/>
        <end position="39"/>
    </location>
</feature>
<dbReference type="InterPro" id="IPR051479">
    <property type="entry name" value="PorB-like"/>
</dbReference>
<organism evidence="4 5">
    <name type="scientific">Tectimicrobiota bacterium</name>
    <dbReference type="NCBI Taxonomy" id="2528274"/>
    <lineage>
        <taxon>Bacteria</taxon>
        <taxon>Pseudomonadati</taxon>
        <taxon>Nitrospinota/Tectimicrobiota group</taxon>
        <taxon>Candidatus Tectimicrobiota</taxon>
    </lineage>
</organism>
<dbReference type="EMBL" id="JACPRF010000118">
    <property type="protein sequence ID" value="MBI2875993.1"/>
    <property type="molecule type" value="Genomic_DNA"/>
</dbReference>
<evidence type="ECO:0000313" key="4">
    <source>
        <dbReference type="EMBL" id="MBI2875993.1"/>
    </source>
</evidence>